<accession>A0A0K6FYN3</accession>
<name>A0A0K6FYN3_9AGAM</name>
<evidence type="ECO:0000313" key="2">
    <source>
        <dbReference type="EMBL" id="CUA71233.1"/>
    </source>
</evidence>
<dbReference type="AlphaFoldDB" id="A0A0K6FYN3"/>
<keyword evidence="3" id="KW-1185">Reference proteome</keyword>
<protein>
    <submittedName>
        <fullName evidence="2">Uncharacterized protein</fullName>
    </submittedName>
</protein>
<dbReference type="Proteomes" id="UP000044841">
    <property type="component" value="Unassembled WGS sequence"/>
</dbReference>
<evidence type="ECO:0000313" key="3">
    <source>
        <dbReference type="Proteomes" id="UP000044841"/>
    </source>
</evidence>
<sequence length="71" mass="8229">MTTYLEPMPQPDMSRSSTPFASEEKPLQEPDLELGNPKKERKPEKERYCDSCNCRCLVRTSVTVVVRFYSV</sequence>
<evidence type="ECO:0000256" key="1">
    <source>
        <dbReference type="SAM" id="MobiDB-lite"/>
    </source>
</evidence>
<gene>
    <name evidence="2" type="ORF">RSOLAG22IIIB_04537</name>
</gene>
<proteinExistence type="predicted"/>
<reference evidence="2 3" key="1">
    <citation type="submission" date="2015-07" db="EMBL/GenBank/DDBJ databases">
        <authorList>
            <person name="Noorani M."/>
        </authorList>
    </citation>
    <scope>NUCLEOTIDE SEQUENCE [LARGE SCALE GENOMIC DNA]</scope>
    <source>
        <strain evidence="2">BBA 69670</strain>
    </source>
</reference>
<organism evidence="2 3">
    <name type="scientific">Rhizoctonia solani</name>
    <dbReference type="NCBI Taxonomy" id="456999"/>
    <lineage>
        <taxon>Eukaryota</taxon>
        <taxon>Fungi</taxon>
        <taxon>Dikarya</taxon>
        <taxon>Basidiomycota</taxon>
        <taxon>Agaricomycotina</taxon>
        <taxon>Agaricomycetes</taxon>
        <taxon>Cantharellales</taxon>
        <taxon>Ceratobasidiaceae</taxon>
        <taxon>Rhizoctonia</taxon>
    </lineage>
</organism>
<feature type="compositionally biased region" description="Basic and acidic residues" evidence="1">
    <location>
        <begin position="36"/>
        <end position="46"/>
    </location>
</feature>
<dbReference type="EMBL" id="CYGV01001223">
    <property type="protein sequence ID" value="CUA71233.1"/>
    <property type="molecule type" value="Genomic_DNA"/>
</dbReference>
<feature type="region of interest" description="Disordered" evidence="1">
    <location>
        <begin position="1"/>
        <end position="46"/>
    </location>
</feature>